<keyword evidence="4" id="KW-1185">Reference proteome</keyword>
<dbReference type="Pfam" id="PF12710">
    <property type="entry name" value="HAD"/>
    <property type="match status" value="1"/>
</dbReference>
<dbReference type="Gene3D" id="3.40.50.1000">
    <property type="entry name" value="HAD superfamily/HAD-like"/>
    <property type="match status" value="1"/>
</dbReference>
<keyword evidence="1" id="KW-0732">Signal</keyword>
<dbReference type="InterPro" id="IPR005184">
    <property type="entry name" value="DUF306_Meta_HslJ"/>
</dbReference>
<sequence precursor="true">MIQQNAVEAMKTVCSLLIFALLSTPVAAQDSLPSWNDGASKQAIVAFVKKVTTEGSESFVPAAERIAVFDNDGTLWCEFPLPNQATFAFDEIKRLLPENPVWKDDPAVTALVSGDVAALKADHNAGLIKIIALTHAGLTPDEFDERVQNWLATAKHPKFDCAYTNVIYQPMLEVLNYLRANDFETWIVSGGGKDFMRVFAEATYGIPPQQIIGSYGKLKYELKEGKPTLTKTLDSLFVDDKEGKPVGIAQFIGRRPIACFGNSDGDQAMMEYTTIDNPRPSFGLIVHHTDAEREYAYDANPTSSGKLTTALDAAPQRGWTVVDMKQDWKTVFPDDPKDGTSSLIGEWLVEDIAGKGVVDRVQTTVNFSADGTASGSTGVNRYSGKADIDGNKLTFGSLATTRMAGPAALMDQEQRFLTAAETIVAFEFGEPGIVYFLDNNANRAMKLSKK</sequence>
<dbReference type="PANTHER" id="PTHR35535:SF2">
    <property type="entry name" value="DUF306 DOMAIN-CONTAINING PROTEIN"/>
    <property type="match status" value="1"/>
</dbReference>
<dbReference type="Proteomes" id="UP000318288">
    <property type="component" value="Unassembled WGS sequence"/>
</dbReference>
<gene>
    <name evidence="3" type="ORF">Poly51_13450</name>
</gene>
<name>A0A5C6FEL9_9BACT</name>
<protein>
    <submittedName>
        <fullName evidence="3">META domain protein</fullName>
    </submittedName>
</protein>
<reference evidence="3 4" key="1">
    <citation type="submission" date="2019-02" db="EMBL/GenBank/DDBJ databases">
        <title>Deep-cultivation of Planctomycetes and their phenomic and genomic characterization uncovers novel biology.</title>
        <authorList>
            <person name="Wiegand S."/>
            <person name="Jogler M."/>
            <person name="Boedeker C."/>
            <person name="Pinto D."/>
            <person name="Vollmers J."/>
            <person name="Rivas-Marin E."/>
            <person name="Kohn T."/>
            <person name="Peeters S.H."/>
            <person name="Heuer A."/>
            <person name="Rast P."/>
            <person name="Oberbeckmann S."/>
            <person name="Bunk B."/>
            <person name="Jeske O."/>
            <person name="Meyerdierks A."/>
            <person name="Storesund J.E."/>
            <person name="Kallscheuer N."/>
            <person name="Luecker S."/>
            <person name="Lage O.M."/>
            <person name="Pohl T."/>
            <person name="Merkel B.J."/>
            <person name="Hornburger P."/>
            <person name="Mueller R.-W."/>
            <person name="Bruemmer F."/>
            <person name="Labrenz M."/>
            <person name="Spormann A.M."/>
            <person name="Op Den Camp H."/>
            <person name="Overmann J."/>
            <person name="Amann R."/>
            <person name="Jetten M.S.M."/>
            <person name="Mascher T."/>
            <person name="Medema M.H."/>
            <person name="Devos D.P."/>
            <person name="Kaster A.-K."/>
            <person name="Ovreas L."/>
            <person name="Rohde M."/>
            <person name="Galperin M.Y."/>
            <person name="Jogler C."/>
        </authorList>
    </citation>
    <scope>NUCLEOTIDE SEQUENCE [LARGE SCALE GENOMIC DNA]</scope>
    <source>
        <strain evidence="3 4">Poly51</strain>
    </source>
</reference>
<dbReference type="EMBL" id="SJPW01000002">
    <property type="protein sequence ID" value="TWU58566.1"/>
    <property type="molecule type" value="Genomic_DNA"/>
</dbReference>
<dbReference type="Gene3D" id="2.40.128.270">
    <property type="match status" value="1"/>
</dbReference>
<evidence type="ECO:0000313" key="4">
    <source>
        <dbReference type="Proteomes" id="UP000318288"/>
    </source>
</evidence>
<proteinExistence type="predicted"/>
<dbReference type="InterPro" id="IPR023214">
    <property type="entry name" value="HAD_sf"/>
</dbReference>
<comment type="caution">
    <text evidence="3">The sequence shown here is derived from an EMBL/GenBank/DDBJ whole genome shotgun (WGS) entry which is preliminary data.</text>
</comment>
<dbReference type="InterPro" id="IPR053147">
    <property type="entry name" value="Hsp_HslJ-like"/>
</dbReference>
<dbReference type="Pfam" id="PF03724">
    <property type="entry name" value="META"/>
    <property type="match status" value="1"/>
</dbReference>
<feature type="signal peptide" evidence="1">
    <location>
        <begin position="1"/>
        <end position="28"/>
    </location>
</feature>
<dbReference type="SUPFAM" id="SSF56784">
    <property type="entry name" value="HAD-like"/>
    <property type="match status" value="1"/>
</dbReference>
<dbReference type="InterPro" id="IPR038670">
    <property type="entry name" value="HslJ-like_sf"/>
</dbReference>
<dbReference type="AlphaFoldDB" id="A0A5C6FEL9"/>
<organism evidence="3 4">
    <name type="scientific">Rubripirellula tenax</name>
    <dbReference type="NCBI Taxonomy" id="2528015"/>
    <lineage>
        <taxon>Bacteria</taxon>
        <taxon>Pseudomonadati</taxon>
        <taxon>Planctomycetota</taxon>
        <taxon>Planctomycetia</taxon>
        <taxon>Pirellulales</taxon>
        <taxon>Pirellulaceae</taxon>
        <taxon>Rubripirellula</taxon>
    </lineage>
</organism>
<accession>A0A5C6FEL9</accession>
<feature type="domain" description="DUF306" evidence="2">
    <location>
        <begin position="343"/>
        <end position="426"/>
    </location>
</feature>
<dbReference type="InterPro" id="IPR036412">
    <property type="entry name" value="HAD-like_sf"/>
</dbReference>
<feature type="chain" id="PRO_5023063605" evidence="1">
    <location>
        <begin position="29"/>
        <end position="450"/>
    </location>
</feature>
<evidence type="ECO:0000313" key="3">
    <source>
        <dbReference type="EMBL" id="TWU58566.1"/>
    </source>
</evidence>
<evidence type="ECO:0000256" key="1">
    <source>
        <dbReference type="SAM" id="SignalP"/>
    </source>
</evidence>
<evidence type="ECO:0000259" key="2">
    <source>
        <dbReference type="Pfam" id="PF03724"/>
    </source>
</evidence>
<dbReference type="PANTHER" id="PTHR35535">
    <property type="entry name" value="HEAT SHOCK PROTEIN HSLJ"/>
    <property type="match status" value="1"/>
</dbReference>